<name>A0AAQ3LCJ1_9BACT</name>
<dbReference type="GO" id="GO:0030170">
    <property type="term" value="F:pyridoxal phosphate binding"/>
    <property type="evidence" value="ECO:0007669"/>
    <property type="project" value="TreeGrafter"/>
</dbReference>
<proteinExistence type="inferred from homology"/>
<dbReference type="EC" id="2.6.1.-" evidence="5"/>
<dbReference type="AlphaFoldDB" id="A0AAQ3LCJ1"/>
<dbReference type="PANTHER" id="PTHR30244:SF34">
    <property type="entry name" value="DTDP-4-AMINO-4,6-DIDEOXYGALACTOSE TRANSAMINASE"/>
    <property type="match status" value="1"/>
</dbReference>
<keyword evidence="6" id="KW-1185">Reference proteome</keyword>
<keyword evidence="3 4" id="KW-0663">Pyridoxal phosphate</keyword>
<evidence type="ECO:0000256" key="1">
    <source>
        <dbReference type="ARBA" id="ARBA00037999"/>
    </source>
</evidence>
<comment type="similarity">
    <text evidence="1 4">Belongs to the DegT/DnrJ/EryC1 family.</text>
</comment>
<keyword evidence="5" id="KW-0032">Aminotransferase</keyword>
<evidence type="ECO:0000313" key="6">
    <source>
        <dbReference type="Proteomes" id="UP001304300"/>
    </source>
</evidence>
<evidence type="ECO:0000256" key="3">
    <source>
        <dbReference type="PIRSR" id="PIRSR000390-2"/>
    </source>
</evidence>
<evidence type="ECO:0000256" key="4">
    <source>
        <dbReference type="RuleBase" id="RU004508"/>
    </source>
</evidence>
<dbReference type="Proteomes" id="UP001304300">
    <property type="component" value="Chromosome"/>
</dbReference>
<dbReference type="Gene3D" id="3.40.640.10">
    <property type="entry name" value="Type I PLP-dependent aspartate aminotransferase-like (Major domain)"/>
    <property type="match status" value="1"/>
</dbReference>
<dbReference type="InterPro" id="IPR015421">
    <property type="entry name" value="PyrdxlP-dep_Trfase_major"/>
</dbReference>
<dbReference type="GO" id="GO:0008483">
    <property type="term" value="F:transaminase activity"/>
    <property type="evidence" value="ECO:0007669"/>
    <property type="project" value="UniProtKB-KW"/>
</dbReference>
<accession>A0AAQ3LCJ1</accession>
<reference evidence="5 6" key="1">
    <citation type="submission" date="2023-10" db="EMBL/GenBank/DDBJ databases">
        <title>Rubellicoccus peritrichatus gen. nov., sp. nov., isolated from an algae of coral reef tank.</title>
        <authorList>
            <person name="Luo J."/>
        </authorList>
    </citation>
    <scope>NUCLEOTIDE SEQUENCE [LARGE SCALE GENOMIC DNA]</scope>
    <source>
        <strain evidence="5 6">CR14</strain>
    </source>
</reference>
<dbReference type="SUPFAM" id="SSF53383">
    <property type="entry name" value="PLP-dependent transferases"/>
    <property type="match status" value="1"/>
</dbReference>
<dbReference type="EMBL" id="CP136920">
    <property type="protein sequence ID" value="WOO42956.1"/>
    <property type="molecule type" value="Genomic_DNA"/>
</dbReference>
<dbReference type="InterPro" id="IPR015424">
    <property type="entry name" value="PyrdxlP-dep_Trfase"/>
</dbReference>
<dbReference type="RefSeq" id="WP_317835490.1">
    <property type="nucleotide sequence ID" value="NZ_CP136920.1"/>
</dbReference>
<organism evidence="5 6">
    <name type="scientific">Rubellicoccus peritrichatus</name>
    <dbReference type="NCBI Taxonomy" id="3080537"/>
    <lineage>
        <taxon>Bacteria</taxon>
        <taxon>Pseudomonadati</taxon>
        <taxon>Verrucomicrobiota</taxon>
        <taxon>Opitutia</taxon>
        <taxon>Puniceicoccales</taxon>
        <taxon>Cerasicoccaceae</taxon>
        <taxon>Rubellicoccus</taxon>
    </lineage>
</organism>
<evidence type="ECO:0000256" key="2">
    <source>
        <dbReference type="PIRSR" id="PIRSR000390-1"/>
    </source>
</evidence>
<dbReference type="Gene3D" id="3.90.1150.10">
    <property type="entry name" value="Aspartate Aminotransferase, domain 1"/>
    <property type="match status" value="1"/>
</dbReference>
<dbReference type="InterPro" id="IPR000653">
    <property type="entry name" value="DegT/StrS_aminotransferase"/>
</dbReference>
<dbReference type="KEGG" id="puo:RZN69_07610"/>
<feature type="modified residue" description="N6-(pyridoxal phosphate)lysine" evidence="3">
    <location>
        <position position="189"/>
    </location>
</feature>
<dbReference type="Pfam" id="PF01041">
    <property type="entry name" value="DegT_DnrJ_EryC1"/>
    <property type="match status" value="1"/>
</dbReference>
<dbReference type="PANTHER" id="PTHR30244">
    <property type="entry name" value="TRANSAMINASE"/>
    <property type="match status" value="1"/>
</dbReference>
<protein>
    <submittedName>
        <fullName evidence="5">DegT/DnrJ/EryC1/StrS family aminotransferase</fullName>
        <ecNumber evidence="5">2.6.1.-</ecNumber>
    </submittedName>
</protein>
<dbReference type="PIRSF" id="PIRSF000390">
    <property type="entry name" value="PLP_StrS"/>
    <property type="match status" value="1"/>
</dbReference>
<evidence type="ECO:0000313" key="5">
    <source>
        <dbReference type="EMBL" id="WOO42956.1"/>
    </source>
</evidence>
<gene>
    <name evidence="5" type="ORF">RZN69_07610</name>
</gene>
<dbReference type="CDD" id="cd00616">
    <property type="entry name" value="AHBA_syn"/>
    <property type="match status" value="1"/>
</dbReference>
<feature type="active site" description="Proton acceptor" evidence="2">
    <location>
        <position position="189"/>
    </location>
</feature>
<dbReference type="GO" id="GO:0000271">
    <property type="term" value="P:polysaccharide biosynthetic process"/>
    <property type="evidence" value="ECO:0007669"/>
    <property type="project" value="TreeGrafter"/>
</dbReference>
<sequence length="380" mass="42356">MTSFSVPLTTPLLGQEESDAVHRCLSSGWVTQGPEVKKFEEEWAGATESPFACAVSNCTAALHLGLLVVGVKPQDEVITVSHSYIATANAIQHCGAKPVFVDIEPATFNIDPKKIESAITEQTTAILAVHQMGMPCDMQAIMEIANRHGLAVVEDSACAMGSQILWQDEWRHVGYPIGNVSCFSLHPRKILTTGDGGMLTTRDSAFDAQLRLLRQHGMSVSDQARHKSNEVIFESYPIVGYNYRMTDLQAAVGREQLKRLPWIIERRRLLASNYEEHLKGVSPPVEPAWAKSNWQSYCVRLPDHCDLKQTMQKMLDHGIATRRGIMCAHREPAYADHRITQPLTESERAQDSSMIIPLFPQMTEDQQEHVINTLSKITQA</sequence>
<dbReference type="InterPro" id="IPR015422">
    <property type="entry name" value="PyrdxlP-dep_Trfase_small"/>
</dbReference>
<keyword evidence="5" id="KW-0808">Transferase</keyword>